<dbReference type="Pfam" id="PF03824">
    <property type="entry name" value="NicO"/>
    <property type="match status" value="1"/>
</dbReference>
<reference evidence="9 10" key="1">
    <citation type="journal article" date="2022" name="ISME Commun">
        <title>Vulcanimicrobium alpinus gen. nov. sp. nov., the first cultivated representative of the candidate phylum 'Eremiobacterota', is a metabolically versatile aerobic anoxygenic phototroph.</title>
        <authorList>
            <person name="Yabe S."/>
            <person name="Muto K."/>
            <person name="Abe K."/>
            <person name="Yokota A."/>
            <person name="Staudigel H."/>
            <person name="Tebo B.M."/>
        </authorList>
    </citation>
    <scope>NUCLEOTIDE SEQUENCE [LARGE SCALE GENOMIC DNA]</scope>
    <source>
        <strain evidence="9 10">WC8-2</strain>
    </source>
</reference>
<evidence type="ECO:0000256" key="6">
    <source>
        <dbReference type="ARBA" id="ARBA00022989"/>
    </source>
</evidence>
<evidence type="ECO:0000256" key="8">
    <source>
        <dbReference type="RuleBase" id="RU362101"/>
    </source>
</evidence>
<feature type="transmembrane region" description="Helical" evidence="8">
    <location>
        <begin position="232"/>
        <end position="251"/>
    </location>
</feature>
<dbReference type="Proteomes" id="UP001317532">
    <property type="component" value="Chromosome"/>
</dbReference>
<proteinExistence type="inferred from homology"/>
<keyword evidence="10" id="KW-1185">Reference proteome</keyword>
<dbReference type="PANTHER" id="PTHR31611">
    <property type="entry name" value="HIGH-AFFINITY NICKEL TRANSPORT PROTEIN NIC1"/>
    <property type="match status" value="1"/>
</dbReference>
<feature type="transmembrane region" description="Helical" evidence="8">
    <location>
        <begin position="125"/>
        <end position="142"/>
    </location>
</feature>
<dbReference type="InterPro" id="IPR004688">
    <property type="entry name" value="Ni/Co_transpt"/>
</dbReference>
<gene>
    <name evidence="9" type="ORF">WPS_17800</name>
</gene>
<keyword evidence="6 8" id="KW-1133">Transmembrane helix</keyword>
<feature type="transmembrane region" description="Helical" evidence="8">
    <location>
        <begin position="46"/>
        <end position="71"/>
    </location>
</feature>
<dbReference type="GO" id="GO:0012505">
    <property type="term" value="C:endomembrane system"/>
    <property type="evidence" value="ECO:0007669"/>
    <property type="project" value="UniProtKB-SubCell"/>
</dbReference>
<sequence>MIGALGVSAFTVFVLGLRHGADPDHIAAIDNVTRNAYVKTPLLSRFVGTLFAGGHSVMVLSISVLVGLLGARFAAHGALIETIGTWVSIGVLLAIAALNVRTLVRGGERIAGAKTRLLPKRLREGSSALLALPIGLLFGFGFETSSQIAAYVLVFGTAGIGGALLVGAMFSAGMICTDTLDSVLVHRLVSHRSARLPAVMRVWIGSVTGLAIAVAAYELAQQLGWRSPVSDLVVSLVLVAVLLAVFAVVFVGTRRVAEPLSEQMAAEKV</sequence>
<name>A0AAN1XWY6_UNVUL</name>
<dbReference type="KEGG" id="vab:WPS_17800"/>
<dbReference type="EMBL" id="AP025523">
    <property type="protein sequence ID" value="BDE06504.1"/>
    <property type="molecule type" value="Genomic_DNA"/>
</dbReference>
<keyword evidence="4" id="KW-0533">Nickel</keyword>
<dbReference type="PANTHER" id="PTHR31611:SF0">
    <property type="entry name" value="HIGH-AFFINITY NICKEL TRANSPORT PROTEIN NIC1"/>
    <property type="match status" value="1"/>
</dbReference>
<keyword evidence="7 8" id="KW-0472">Membrane</keyword>
<evidence type="ECO:0000256" key="1">
    <source>
        <dbReference type="ARBA" id="ARBA00004127"/>
    </source>
</evidence>
<evidence type="ECO:0000256" key="4">
    <source>
        <dbReference type="ARBA" id="ARBA00022596"/>
    </source>
</evidence>
<accession>A0AAN1XWY6</accession>
<dbReference type="GO" id="GO:0005886">
    <property type="term" value="C:plasma membrane"/>
    <property type="evidence" value="ECO:0007669"/>
    <property type="project" value="UniProtKB-SubCell"/>
</dbReference>
<evidence type="ECO:0000256" key="7">
    <source>
        <dbReference type="ARBA" id="ARBA00023136"/>
    </source>
</evidence>
<feature type="transmembrane region" description="Helical" evidence="8">
    <location>
        <begin position="83"/>
        <end position="104"/>
    </location>
</feature>
<organism evidence="9 10">
    <name type="scientific">Vulcanimicrobium alpinum</name>
    <dbReference type="NCBI Taxonomy" id="3016050"/>
    <lineage>
        <taxon>Bacteria</taxon>
        <taxon>Bacillati</taxon>
        <taxon>Vulcanimicrobiota</taxon>
        <taxon>Vulcanimicrobiia</taxon>
        <taxon>Vulcanimicrobiales</taxon>
        <taxon>Vulcanimicrobiaceae</taxon>
        <taxon>Vulcanimicrobium</taxon>
    </lineage>
</organism>
<feature type="transmembrane region" description="Helical" evidence="8">
    <location>
        <begin position="148"/>
        <end position="177"/>
    </location>
</feature>
<comment type="similarity">
    <text evidence="2 8">Belongs to the NiCoT transporter (TC 2.A.52) family.</text>
</comment>
<evidence type="ECO:0000313" key="9">
    <source>
        <dbReference type="EMBL" id="BDE06504.1"/>
    </source>
</evidence>
<keyword evidence="5 8" id="KW-0812">Transmembrane</keyword>
<keyword evidence="3 8" id="KW-0813">Transport</keyword>
<protein>
    <recommendedName>
        <fullName evidence="8">Nickel/cobalt efflux system</fullName>
    </recommendedName>
</protein>
<feature type="transmembrane region" description="Helical" evidence="8">
    <location>
        <begin position="198"/>
        <end position="220"/>
    </location>
</feature>
<dbReference type="AlphaFoldDB" id="A0AAN1XWY6"/>
<evidence type="ECO:0000256" key="2">
    <source>
        <dbReference type="ARBA" id="ARBA00010892"/>
    </source>
</evidence>
<dbReference type="RefSeq" id="WP_317997456.1">
    <property type="nucleotide sequence ID" value="NZ_AP025523.1"/>
</dbReference>
<dbReference type="GO" id="GO:0015099">
    <property type="term" value="F:nickel cation transmembrane transporter activity"/>
    <property type="evidence" value="ECO:0007669"/>
    <property type="project" value="UniProtKB-UniRule"/>
</dbReference>
<evidence type="ECO:0000256" key="3">
    <source>
        <dbReference type="ARBA" id="ARBA00022448"/>
    </source>
</evidence>
<dbReference type="InterPro" id="IPR011541">
    <property type="entry name" value="Ni/Co_transpt_high_affinity"/>
</dbReference>
<comment type="subcellular location">
    <subcellularLocation>
        <location evidence="8">Cell membrane</location>
        <topology evidence="8">Multi-pass membrane protein</topology>
    </subcellularLocation>
    <subcellularLocation>
        <location evidence="1">Endomembrane system</location>
        <topology evidence="1">Multi-pass membrane protein</topology>
    </subcellularLocation>
</comment>
<evidence type="ECO:0000313" key="10">
    <source>
        <dbReference type="Proteomes" id="UP001317532"/>
    </source>
</evidence>
<evidence type="ECO:0000256" key="5">
    <source>
        <dbReference type="ARBA" id="ARBA00022692"/>
    </source>
</evidence>